<sequence length="197" mass="22905">MDKREIVVFDFDGTLTTKDTLLEFIKFSHGKFSFYMGLLLNSPILIAYKLKIYPNWKAKQALFTYFFHGISYSEFQMLCVDFASKIEYIKNPIQIEKLNAYLRNGAKVYVISASIEEWIKPWCQKYGVQNVLGTKIEIDLSGKLTGNFSSKNCYGQEKVNRLLEKEPDRTNYILYAYGDSAGDKEIIEFADYGYYIK</sequence>
<dbReference type="HOGENOM" id="CLU_052657_2_1_10"/>
<dbReference type="RefSeq" id="WP_005937318.1">
    <property type="nucleotide sequence ID" value="NZ_KB890406.1"/>
</dbReference>
<dbReference type="eggNOG" id="COG0560">
    <property type="taxonomic scope" value="Bacteria"/>
</dbReference>
<dbReference type="GeneID" id="60063188"/>
<dbReference type="AlphaFoldDB" id="U6RMG8"/>
<dbReference type="InterPro" id="IPR036412">
    <property type="entry name" value="HAD-like_sf"/>
</dbReference>
<reference evidence="1 2" key="1">
    <citation type="submission" date="2013-04" db="EMBL/GenBank/DDBJ databases">
        <title>The Genome Sequence of Bacteroides massiliensis DSM 17679.</title>
        <authorList>
            <consortium name="The Broad Institute Genomics Platform"/>
            <person name="Earl A."/>
            <person name="Ward D."/>
            <person name="Feldgarden M."/>
            <person name="Gevers D."/>
            <person name="Martens E."/>
            <person name="Fenner L."/>
            <person name="Roux V."/>
            <person name="Mallet M.N."/>
            <person name="Raoult D."/>
            <person name="Walker B."/>
            <person name="Young S."/>
            <person name="Zeng Q."/>
            <person name="Gargeya S."/>
            <person name="Fitzgerald M."/>
            <person name="Haas B."/>
            <person name="Abouelleil A."/>
            <person name="Allen A.W."/>
            <person name="Alvarado L."/>
            <person name="Arachchi H.M."/>
            <person name="Berlin A.M."/>
            <person name="Chapman S.B."/>
            <person name="Gainer-Dewar J."/>
            <person name="Goldberg J."/>
            <person name="Griggs A."/>
            <person name="Gujja S."/>
            <person name="Hansen M."/>
            <person name="Howarth C."/>
            <person name="Imamovic A."/>
            <person name="Ireland A."/>
            <person name="Larimer J."/>
            <person name="McCowan C."/>
            <person name="Murphy C."/>
            <person name="Pearson M."/>
            <person name="Poon T.W."/>
            <person name="Priest M."/>
            <person name="Roberts A."/>
            <person name="Saif S."/>
            <person name="Shea T."/>
            <person name="Sisk P."/>
            <person name="Sykes S."/>
            <person name="Wortman J."/>
            <person name="Nusbaum C."/>
            <person name="Birren B."/>
        </authorList>
    </citation>
    <scope>NUCLEOTIDE SEQUENCE [LARGE SCALE GENOMIC DNA]</scope>
    <source>
        <strain evidence="2">B84634 / Timone 84634 / DSM 17679 / JCM 13223</strain>
    </source>
</reference>
<evidence type="ECO:0000313" key="1">
    <source>
        <dbReference type="EMBL" id="EOA57705.1"/>
    </source>
</evidence>
<proteinExistence type="predicted"/>
<protein>
    <submittedName>
        <fullName evidence="1">HAD hydrolase, family IB</fullName>
    </submittedName>
</protein>
<evidence type="ECO:0000313" key="2">
    <source>
        <dbReference type="Proteomes" id="UP000017831"/>
    </source>
</evidence>
<keyword evidence="2" id="KW-1185">Reference proteome</keyword>
<dbReference type="InterPro" id="IPR050582">
    <property type="entry name" value="HAD-like_SerB"/>
</dbReference>
<dbReference type="PATRIC" id="fig|1121098.3.peg.784"/>
<gene>
    <name evidence="1" type="ORF">HMPREF1534_00768</name>
</gene>
<accession>U6RMG8</accession>
<dbReference type="NCBIfam" id="TIGR01488">
    <property type="entry name" value="HAD-SF-IB"/>
    <property type="match status" value="1"/>
</dbReference>
<dbReference type="OrthoDB" id="9794212at2"/>
<comment type="caution">
    <text evidence="1">The sequence shown here is derived from an EMBL/GenBank/DDBJ whole genome shotgun (WGS) entry which is preliminary data.</text>
</comment>
<dbReference type="STRING" id="1121098.HMPREF1534_00768"/>
<keyword evidence="1" id="KW-0378">Hydrolase</keyword>
<dbReference type="GO" id="GO:0036424">
    <property type="term" value="F:L-phosphoserine phosphatase activity"/>
    <property type="evidence" value="ECO:0007669"/>
    <property type="project" value="TreeGrafter"/>
</dbReference>
<dbReference type="SUPFAM" id="SSF56784">
    <property type="entry name" value="HAD-like"/>
    <property type="match status" value="1"/>
</dbReference>
<dbReference type="PANTHER" id="PTHR43344">
    <property type="entry name" value="PHOSPHOSERINE PHOSPHATASE"/>
    <property type="match status" value="1"/>
</dbReference>
<dbReference type="Gene3D" id="3.40.50.1000">
    <property type="entry name" value="HAD superfamily/HAD-like"/>
    <property type="match status" value="1"/>
</dbReference>
<name>U6RMG8_9BACT</name>
<dbReference type="GO" id="GO:0000287">
    <property type="term" value="F:magnesium ion binding"/>
    <property type="evidence" value="ECO:0007669"/>
    <property type="project" value="TreeGrafter"/>
</dbReference>
<dbReference type="EMBL" id="AQHY01000008">
    <property type="protein sequence ID" value="EOA57705.1"/>
    <property type="molecule type" value="Genomic_DNA"/>
</dbReference>
<dbReference type="PANTHER" id="PTHR43344:SF14">
    <property type="entry name" value="HAD-IB FAMILY HYDROLASE"/>
    <property type="match status" value="1"/>
</dbReference>
<dbReference type="Proteomes" id="UP000017831">
    <property type="component" value="Unassembled WGS sequence"/>
</dbReference>
<dbReference type="GO" id="GO:0005737">
    <property type="term" value="C:cytoplasm"/>
    <property type="evidence" value="ECO:0007669"/>
    <property type="project" value="TreeGrafter"/>
</dbReference>
<dbReference type="GO" id="GO:0006564">
    <property type="term" value="P:L-serine biosynthetic process"/>
    <property type="evidence" value="ECO:0007669"/>
    <property type="project" value="TreeGrafter"/>
</dbReference>
<dbReference type="Pfam" id="PF12710">
    <property type="entry name" value="HAD"/>
    <property type="match status" value="1"/>
</dbReference>
<dbReference type="InterPro" id="IPR006385">
    <property type="entry name" value="HAD_hydro_SerB1"/>
</dbReference>
<organism evidence="1 2">
    <name type="scientific">Phocaeicola massiliensis B84634 = Timone 84634 = DSM 17679 = JCM 13223</name>
    <dbReference type="NCBI Taxonomy" id="1121098"/>
    <lineage>
        <taxon>Bacteria</taxon>
        <taxon>Pseudomonadati</taxon>
        <taxon>Bacteroidota</taxon>
        <taxon>Bacteroidia</taxon>
        <taxon>Bacteroidales</taxon>
        <taxon>Bacteroidaceae</taxon>
        <taxon>Phocaeicola</taxon>
    </lineage>
</organism>
<dbReference type="NCBIfam" id="TIGR01490">
    <property type="entry name" value="HAD-SF-IB-hyp1"/>
    <property type="match status" value="1"/>
</dbReference>
<dbReference type="InterPro" id="IPR023214">
    <property type="entry name" value="HAD_sf"/>
</dbReference>